<evidence type="ECO:0000256" key="4">
    <source>
        <dbReference type="ARBA" id="ARBA00022692"/>
    </source>
</evidence>
<name>A0A517N0Y4_9BACT</name>
<evidence type="ECO:0000313" key="10">
    <source>
        <dbReference type="Proteomes" id="UP000319852"/>
    </source>
</evidence>
<dbReference type="Gene3D" id="1.20.81.30">
    <property type="entry name" value="Type II secretion system (T2SS), domain F"/>
    <property type="match status" value="1"/>
</dbReference>
<dbReference type="RefSeq" id="WP_145062521.1">
    <property type="nucleotide sequence ID" value="NZ_CP036263.1"/>
</dbReference>
<dbReference type="InterPro" id="IPR042094">
    <property type="entry name" value="T2SS_GspF_sf"/>
</dbReference>
<gene>
    <name evidence="9" type="primary">epsF_6</name>
    <name evidence="9" type="ORF">HG15A2_41370</name>
</gene>
<dbReference type="OrthoDB" id="249891at2"/>
<keyword evidence="6 7" id="KW-0472">Membrane</keyword>
<keyword evidence="3" id="KW-1003">Cell membrane</keyword>
<feature type="transmembrane region" description="Helical" evidence="7">
    <location>
        <begin position="110"/>
        <end position="132"/>
    </location>
</feature>
<dbReference type="InterPro" id="IPR003004">
    <property type="entry name" value="GspF/PilC"/>
</dbReference>
<dbReference type="InterPro" id="IPR018076">
    <property type="entry name" value="T2SS_GspF_dom"/>
</dbReference>
<dbReference type="PANTHER" id="PTHR30012:SF0">
    <property type="entry name" value="TYPE II SECRETION SYSTEM PROTEIN F-RELATED"/>
    <property type="match status" value="1"/>
</dbReference>
<dbReference type="EMBL" id="CP036263">
    <property type="protein sequence ID" value="QDT00795.1"/>
    <property type="molecule type" value="Genomic_DNA"/>
</dbReference>
<dbReference type="GO" id="GO:0005886">
    <property type="term" value="C:plasma membrane"/>
    <property type="evidence" value="ECO:0007669"/>
    <property type="project" value="UniProtKB-SubCell"/>
</dbReference>
<evidence type="ECO:0000259" key="8">
    <source>
        <dbReference type="Pfam" id="PF00482"/>
    </source>
</evidence>
<dbReference type="PANTHER" id="PTHR30012">
    <property type="entry name" value="GENERAL SECRETION PATHWAY PROTEIN"/>
    <property type="match status" value="1"/>
</dbReference>
<keyword evidence="5 7" id="KW-1133">Transmembrane helix</keyword>
<feature type="transmembrane region" description="Helical" evidence="7">
    <location>
        <begin position="302"/>
        <end position="328"/>
    </location>
</feature>
<dbReference type="KEGG" id="amob:HG15A2_41370"/>
<proteinExistence type="inferred from homology"/>
<comment type="similarity">
    <text evidence="2">Belongs to the GSP F family.</text>
</comment>
<protein>
    <submittedName>
        <fullName evidence="9">Type II secretion system protein F</fullName>
    </submittedName>
</protein>
<evidence type="ECO:0000313" key="9">
    <source>
        <dbReference type="EMBL" id="QDT00795.1"/>
    </source>
</evidence>
<dbReference type="AlphaFoldDB" id="A0A517N0Y4"/>
<evidence type="ECO:0000256" key="3">
    <source>
        <dbReference type="ARBA" id="ARBA00022475"/>
    </source>
</evidence>
<keyword evidence="4 7" id="KW-0812">Transmembrane</keyword>
<reference evidence="9 10" key="1">
    <citation type="submission" date="2019-02" db="EMBL/GenBank/DDBJ databases">
        <title>Deep-cultivation of Planctomycetes and their phenomic and genomic characterization uncovers novel biology.</title>
        <authorList>
            <person name="Wiegand S."/>
            <person name="Jogler M."/>
            <person name="Boedeker C."/>
            <person name="Pinto D."/>
            <person name="Vollmers J."/>
            <person name="Rivas-Marin E."/>
            <person name="Kohn T."/>
            <person name="Peeters S.H."/>
            <person name="Heuer A."/>
            <person name="Rast P."/>
            <person name="Oberbeckmann S."/>
            <person name="Bunk B."/>
            <person name="Jeske O."/>
            <person name="Meyerdierks A."/>
            <person name="Storesund J.E."/>
            <person name="Kallscheuer N."/>
            <person name="Luecker S."/>
            <person name="Lage O.M."/>
            <person name="Pohl T."/>
            <person name="Merkel B.J."/>
            <person name="Hornburger P."/>
            <person name="Mueller R.-W."/>
            <person name="Bruemmer F."/>
            <person name="Labrenz M."/>
            <person name="Spormann A.M."/>
            <person name="Op den Camp H."/>
            <person name="Overmann J."/>
            <person name="Amann R."/>
            <person name="Jetten M.S.M."/>
            <person name="Mascher T."/>
            <person name="Medema M.H."/>
            <person name="Devos D.P."/>
            <person name="Kaster A.-K."/>
            <person name="Ovreas L."/>
            <person name="Rohde M."/>
            <person name="Galperin M.Y."/>
            <person name="Jogler C."/>
        </authorList>
    </citation>
    <scope>NUCLEOTIDE SEQUENCE [LARGE SCALE GENOMIC DNA]</scope>
    <source>
        <strain evidence="9 10">HG15A2</strain>
    </source>
</reference>
<sequence>MSEITLQDVLALNDELAALAEVGIPSQLAPQDNEDVVAEELSRIDRSLTLRSDLGQSLIAATTENGELPPVYRSALEAGLRSNRLSATLDALSRTATAEGKLRGTLTRSLISPLIILGLAYLGLIVLCLVYAPTVENMYVQVGQTPGWYTQVLMFLRTSLPIWAIGVPLLMFVGVLLWRCGRGNWQRLVPGSRRYQADTLHANFAHQLGLLLENGLSMSESLPVAAAVTEDQTLIAAAHALSRSHAQENTLPADSQHLRPLPPLLRWALTGDLGEQSLPEILLFAEMTYRSRAQHRAATWRVVLPTAIGVTVGGLIVLAYGLCLFGPFSQLLEGLAARTTFPNF</sequence>
<evidence type="ECO:0000256" key="1">
    <source>
        <dbReference type="ARBA" id="ARBA00004651"/>
    </source>
</evidence>
<feature type="transmembrane region" description="Helical" evidence="7">
    <location>
        <begin position="152"/>
        <end position="178"/>
    </location>
</feature>
<evidence type="ECO:0000256" key="7">
    <source>
        <dbReference type="SAM" id="Phobius"/>
    </source>
</evidence>
<accession>A0A517N0Y4</accession>
<evidence type="ECO:0000256" key="5">
    <source>
        <dbReference type="ARBA" id="ARBA00022989"/>
    </source>
</evidence>
<dbReference type="Pfam" id="PF00482">
    <property type="entry name" value="T2SSF"/>
    <property type="match status" value="1"/>
</dbReference>
<dbReference type="Proteomes" id="UP000319852">
    <property type="component" value="Chromosome"/>
</dbReference>
<organism evidence="9 10">
    <name type="scientific">Adhaeretor mobilis</name>
    <dbReference type="NCBI Taxonomy" id="1930276"/>
    <lineage>
        <taxon>Bacteria</taxon>
        <taxon>Pseudomonadati</taxon>
        <taxon>Planctomycetota</taxon>
        <taxon>Planctomycetia</taxon>
        <taxon>Pirellulales</taxon>
        <taxon>Lacipirellulaceae</taxon>
        <taxon>Adhaeretor</taxon>
    </lineage>
</organism>
<evidence type="ECO:0000256" key="6">
    <source>
        <dbReference type="ARBA" id="ARBA00023136"/>
    </source>
</evidence>
<evidence type="ECO:0000256" key="2">
    <source>
        <dbReference type="ARBA" id="ARBA00005745"/>
    </source>
</evidence>
<keyword evidence="10" id="KW-1185">Reference proteome</keyword>
<comment type="subcellular location">
    <subcellularLocation>
        <location evidence="1">Cell membrane</location>
        <topology evidence="1">Multi-pass membrane protein</topology>
    </subcellularLocation>
</comment>
<feature type="domain" description="Type II secretion system protein GspF" evidence="8">
    <location>
        <begin position="29"/>
        <end position="133"/>
    </location>
</feature>